<reference evidence="3" key="1">
    <citation type="submission" date="2018-12" db="EMBL/GenBank/DDBJ databases">
        <title>Tengunoibacter tsumagoiensis gen. nov., sp. nov., Dictyobacter kobayashii sp. nov., D. alpinus sp. nov., and D. joshuensis sp. nov. and description of Dictyobacteraceae fam. nov. within the order Ktedonobacterales isolated from Tengu-no-mugimeshi.</title>
        <authorList>
            <person name="Wang C.M."/>
            <person name="Zheng Y."/>
            <person name="Sakai Y."/>
            <person name="Toyoda A."/>
            <person name="Minakuchi Y."/>
            <person name="Abe K."/>
            <person name="Yokota A."/>
            <person name="Yabe S."/>
        </authorList>
    </citation>
    <scope>NUCLEOTIDE SEQUENCE [LARGE SCALE GENOMIC DNA]</scope>
    <source>
        <strain evidence="3">Uno16</strain>
    </source>
</reference>
<dbReference type="InterPro" id="IPR007044">
    <property type="entry name" value="Cyclodeamin/CycHdrlase"/>
</dbReference>
<evidence type="ECO:0000313" key="2">
    <source>
        <dbReference type="EMBL" id="GCE28349.1"/>
    </source>
</evidence>
<dbReference type="Proteomes" id="UP000287171">
    <property type="component" value="Unassembled WGS sequence"/>
</dbReference>
<dbReference type="SUPFAM" id="SSF101262">
    <property type="entry name" value="Methenyltetrahydrofolate cyclohydrolase-like"/>
    <property type="match status" value="1"/>
</dbReference>
<keyword evidence="3" id="KW-1185">Reference proteome</keyword>
<evidence type="ECO:0000313" key="3">
    <source>
        <dbReference type="Proteomes" id="UP000287171"/>
    </source>
</evidence>
<dbReference type="GO" id="GO:0003824">
    <property type="term" value="F:catalytic activity"/>
    <property type="evidence" value="ECO:0007669"/>
    <property type="project" value="InterPro"/>
</dbReference>
<dbReference type="Pfam" id="PF04961">
    <property type="entry name" value="FTCD_C"/>
    <property type="match status" value="1"/>
</dbReference>
<dbReference type="Gene3D" id="1.20.120.680">
    <property type="entry name" value="Formiminotetrahydrofolate cyclodeaminase monomer, up-and-down helical bundle"/>
    <property type="match status" value="1"/>
</dbReference>
<dbReference type="EMBL" id="BIFT01000001">
    <property type="protein sequence ID" value="GCE28349.1"/>
    <property type="molecule type" value="Genomic_DNA"/>
</dbReference>
<dbReference type="AlphaFoldDB" id="A0A402BAJ6"/>
<proteinExistence type="predicted"/>
<organism evidence="2 3">
    <name type="scientific">Dictyobacter alpinus</name>
    <dbReference type="NCBI Taxonomy" id="2014873"/>
    <lineage>
        <taxon>Bacteria</taxon>
        <taxon>Bacillati</taxon>
        <taxon>Chloroflexota</taxon>
        <taxon>Ktedonobacteria</taxon>
        <taxon>Ktedonobacterales</taxon>
        <taxon>Dictyobacteraceae</taxon>
        <taxon>Dictyobacter</taxon>
    </lineage>
</organism>
<protein>
    <submittedName>
        <fullName evidence="2">Sugar ABC transporter substrate-binding protein</fullName>
    </submittedName>
</protein>
<comment type="caution">
    <text evidence="2">The sequence shown here is derived from an EMBL/GenBank/DDBJ whole genome shotgun (WGS) entry which is preliminary data.</text>
</comment>
<name>A0A402BAJ6_9CHLR</name>
<sequence>MEVWNMYLDKPLQTYLDDLASSSSTPGGGSTAAISGAMGSALACMVSRLTLSKADYAAVHPEIEGILAQTEQLRTRFQELIQADIDAYGKLSASFKLPRASAEEKATRTQAIQEGLLAAALVPLEMIERAVDLVRHCQRIAEIGNKNVLSDIATAAMMASAAGTGAAWMVRANLNSLKDAEQVRSLNSRLNAGLDAISAAGQEVVVIVGGKA</sequence>
<accession>A0A402BAJ6</accession>
<evidence type="ECO:0000259" key="1">
    <source>
        <dbReference type="Pfam" id="PF04961"/>
    </source>
</evidence>
<dbReference type="InterPro" id="IPR036178">
    <property type="entry name" value="Formintransfe-cycloase-like_sf"/>
</dbReference>
<dbReference type="OrthoDB" id="7959174at2"/>
<gene>
    <name evidence="2" type="ORF">KDA_38330</name>
</gene>
<feature type="domain" description="Cyclodeaminase/cyclohydrolase" evidence="1">
    <location>
        <begin position="12"/>
        <end position="191"/>
    </location>
</feature>